<dbReference type="GO" id="GO:0003677">
    <property type="term" value="F:DNA binding"/>
    <property type="evidence" value="ECO:0007669"/>
    <property type="project" value="UniProtKB-KW"/>
</dbReference>
<evidence type="ECO:0000256" key="3">
    <source>
        <dbReference type="ARBA" id="ARBA00023125"/>
    </source>
</evidence>
<feature type="region of interest" description="Disordered" evidence="6">
    <location>
        <begin position="649"/>
        <end position="692"/>
    </location>
</feature>
<evidence type="ECO:0000256" key="1">
    <source>
        <dbReference type="ARBA" id="ARBA00004123"/>
    </source>
</evidence>
<evidence type="ECO:0000256" key="5">
    <source>
        <dbReference type="ARBA" id="ARBA00023242"/>
    </source>
</evidence>
<feature type="region of interest" description="Disordered" evidence="6">
    <location>
        <begin position="784"/>
        <end position="807"/>
    </location>
</feature>
<name>A0A6A6ZXJ0_9PLEO</name>
<evidence type="ECO:0000259" key="7">
    <source>
        <dbReference type="Pfam" id="PF04182"/>
    </source>
</evidence>
<dbReference type="Pfam" id="PF04182">
    <property type="entry name" value="B-block_TFIIIC"/>
    <property type="match status" value="1"/>
</dbReference>
<dbReference type="Proteomes" id="UP000799424">
    <property type="component" value="Unassembled WGS sequence"/>
</dbReference>
<evidence type="ECO:0000256" key="6">
    <source>
        <dbReference type="SAM" id="MobiDB-lite"/>
    </source>
</evidence>
<evidence type="ECO:0000256" key="4">
    <source>
        <dbReference type="ARBA" id="ARBA00023163"/>
    </source>
</evidence>
<dbReference type="OrthoDB" id="5403573at2759"/>
<feature type="domain" description="Transcription factor tau subunit sfc3/Tfc3 C-terminal" evidence="8">
    <location>
        <begin position="1762"/>
        <end position="2181"/>
    </location>
</feature>
<feature type="region of interest" description="Disordered" evidence="6">
    <location>
        <begin position="2268"/>
        <end position="2295"/>
    </location>
</feature>
<accession>A0A6A6ZXJ0</accession>
<keyword evidence="10" id="KW-1185">Reference proteome</keyword>
<reference evidence="9" key="1">
    <citation type="journal article" date="2020" name="Stud. Mycol.">
        <title>101 Dothideomycetes genomes: a test case for predicting lifestyles and emergence of pathogens.</title>
        <authorList>
            <person name="Haridas S."/>
            <person name="Albert R."/>
            <person name="Binder M."/>
            <person name="Bloem J."/>
            <person name="Labutti K."/>
            <person name="Salamov A."/>
            <person name="Andreopoulos B."/>
            <person name="Baker S."/>
            <person name="Barry K."/>
            <person name="Bills G."/>
            <person name="Bluhm B."/>
            <person name="Cannon C."/>
            <person name="Castanera R."/>
            <person name="Culley D."/>
            <person name="Daum C."/>
            <person name="Ezra D."/>
            <person name="Gonzalez J."/>
            <person name="Henrissat B."/>
            <person name="Kuo A."/>
            <person name="Liang C."/>
            <person name="Lipzen A."/>
            <person name="Lutzoni F."/>
            <person name="Magnuson J."/>
            <person name="Mondo S."/>
            <person name="Nolan M."/>
            <person name="Ohm R."/>
            <person name="Pangilinan J."/>
            <person name="Park H.-J."/>
            <person name="Ramirez L."/>
            <person name="Alfaro M."/>
            <person name="Sun H."/>
            <person name="Tritt A."/>
            <person name="Yoshinaga Y."/>
            <person name="Zwiers L.-H."/>
            <person name="Turgeon B."/>
            <person name="Goodwin S."/>
            <person name="Spatafora J."/>
            <person name="Crous P."/>
            <person name="Grigoriev I."/>
        </authorList>
    </citation>
    <scope>NUCLEOTIDE SEQUENCE</scope>
    <source>
        <strain evidence="9">CBS 113818</strain>
    </source>
</reference>
<protein>
    <submittedName>
        <fullName evidence="9">Uncharacterized protein</fullName>
    </submittedName>
</protein>
<dbReference type="GO" id="GO:0005634">
    <property type="term" value="C:nucleus"/>
    <property type="evidence" value="ECO:0007669"/>
    <property type="project" value="UniProtKB-SubCell"/>
</dbReference>
<evidence type="ECO:0000313" key="9">
    <source>
        <dbReference type="EMBL" id="KAF2825573.1"/>
    </source>
</evidence>
<keyword evidence="2" id="KW-0597">Phosphoprotein</keyword>
<gene>
    <name evidence="9" type="ORF">CC86DRAFT_324045</name>
</gene>
<feature type="region of interest" description="Disordered" evidence="6">
    <location>
        <begin position="1663"/>
        <end position="1737"/>
    </location>
</feature>
<keyword evidence="5" id="KW-0539">Nucleus</keyword>
<feature type="region of interest" description="Disordered" evidence="6">
    <location>
        <begin position="869"/>
        <end position="1014"/>
    </location>
</feature>
<feature type="region of interest" description="Disordered" evidence="6">
    <location>
        <begin position="2401"/>
        <end position="2422"/>
    </location>
</feature>
<feature type="compositionally biased region" description="Acidic residues" evidence="6">
    <location>
        <begin position="1663"/>
        <end position="1676"/>
    </location>
</feature>
<dbReference type="PANTHER" id="PTHR15180:SF1">
    <property type="entry name" value="GENERAL TRANSCRIPTION FACTOR 3C POLYPEPTIDE 1"/>
    <property type="match status" value="1"/>
</dbReference>
<feature type="compositionally biased region" description="Basic residues" evidence="6">
    <location>
        <begin position="1679"/>
        <end position="1689"/>
    </location>
</feature>
<evidence type="ECO:0000313" key="10">
    <source>
        <dbReference type="Proteomes" id="UP000799424"/>
    </source>
</evidence>
<feature type="region of interest" description="Disordered" evidence="6">
    <location>
        <begin position="1437"/>
        <end position="1491"/>
    </location>
</feature>
<dbReference type="InterPro" id="IPR007309">
    <property type="entry name" value="TFIIIC_Bblock-bd"/>
</dbReference>
<dbReference type="GO" id="GO:0000127">
    <property type="term" value="C:transcription factor TFIIIC complex"/>
    <property type="evidence" value="ECO:0007669"/>
    <property type="project" value="InterPro"/>
</dbReference>
<keyword evidence="4" id="KW-0804">Transcription</keyword>
<feature type="compositionally biased region" description="Polar residues" evidence="6">
    <location>
        <begin position="934"/>
        <end position="955"/>
    </location>
</feature>
<dbReference type="Pfam" id="PF20222">
    <property type="entry name" value="DUF6581"/>
    <property type="match status" value="1"/>
</dbReference>
<dbReference type="EMBL" id="MU006227">
    <property type="protein sequence ID" value="KAF2825573.1"/>
    <property type="molecule type" value="Genomic_DNA"/>
</dbReference>
<sequence length="2422" mass="269216">MQGDGWSKMATGLDELIDVLLSEIALCGTEGAGSADFRRFIHNFYQAKYASEDDRNQRSAFSQDALGLVFYEKTWNWVVTNPDIRILHNNEVQHYSLVEFETAEQHEGNLSRVVSASTSSQQSSSSRPVKVSPADSLIALSGELRKRLSTKKSDSTRANGSSQSSVSSPTVGYGDAVQHVARRFPRKAIEQSSEDGAIFDDPSTTVAAPRLYASQGRIWQALTGHCMDLKKVPTMEFALLSLIAANGPTGITQPELTQFSGQDKRSVPHRTDELARKGYIVKKPVQAGKARTSLCIHSKFISNDHFTTSGAMEDVFQEGQFVASSFALLLYNAFKDAGVVLTRDIRKRLGVPMRTWNKRAVQGALIRLDQTGMIKRFRIRKNKTEDSWTICIRVLREPRPEDIDNLGFKRQTHIVDAVEEQLQDDVDGDTFMRDLEVDMLDNGEKTETNHNLDEDVRIPPQWTPERLLSNVIFEFVTMGRTAGWDSIVLRDRVVGPFWRRPTESYLTRLTDDWERTQPLHLRHLAIIRDTRNTEEKKFVHYVYRTYEHFQQAVAAGEAIWAGVTKPVSKNKKPTNTNLTVDSWGFHGLNQKDFVRFNGTATLSDVRSGIFSRKNGPRWDIALAEEIGYRKMDIPIPKIAKTKILGRPKRLSFGEGAHDGTTHKDEDQASSTPTLDGDSMDEQDEISHPFSKSRPSKAVRIVLTLEERAALGLKTTGRLSNEATEQILAHRQATGDPTSLPDTITVQPVERNGHAPLLTREERIAAGLPATGRLGLRLENELREQRGLPKLAKKPKRKSTKPEATVLSQQQRKILGFNEHGRLHQHFIDALRKEQANDIPLEGSPAVEAYREFLKAEAAKEATRKARKAFFGSETPEASQPASDVGLDTVSETPRADTKNQPSSPVNDIEERKASGIAASPSVSKKQRIDLGSPHQDTSSASARPNSPLNDSTAPTELSRGPTSVEVHSVGASVPGPQIPPQKPRQVSKTTSFVKTPRQPVQSDQATGGGSGTNAIARVSPGVYVYASAKRKGGRGRPRNAFIVVFRSPRLSDLPNFTPEMDSGYEYSNTVSMGALKAPIAITAGQGKEVSNVMSFAGAPVPPQTPAVHPDTAIEPDVLAHASQKVDPELSGLITGDQLGAATDFAASATKAHAESSGSLPQQSATIDSVVVEPEVDGVHGGSQLRSVAGWNTNSSSAQVTKAAYQSPYAPMIRSNSSTPVPRLDDSTIMHTSMASNHEISGSEAHGTASLPQGIISPIAEENDIVAPKRTKGRGAGPGIAGSQRSFRRAIILEIIDRCGGVFPLHGEIWRPFSAIWDQRHGGAILNKPGSTAVSDTLTDMIREPSFGLTRMRFRVEARNAVGSKERCIVAKMGMTPHHPTVQRLAYGMANHALEKSHQYYPKEVRDLFEYQSSYVPLPIAPKDESVTVEQIYPRLKESKEQRAKERREQKKRERAAAKQRNKEVEQTIPKRRKQAEAAPREKRTRLASLNDKARQYRWAPVQGPGLEFVEAPSNAKVREPSPEGTDSSEDIPLTSLRPSISDIVDCGGDDDESPPSNIEDDDIEATDNVAEVINHPFLALETVTFTHPVVVFHASTGTFSTNFAEPVTGKSAKSVHRPPKASRTKKRVRIDTAAMNRPSKRARINDIRQKEILDDEFVYSSVEDSDATSSEDEEEVERPKRKRKQKKNKGTLGKRQLGKNMPTPTLLQRLTGLTGDPNDPVYKDPKQRQKPGYGQAWAEKKKKQINKLKKERDYAEALDHTDEFKKLCLTLVLASSMSGEDGVVNWSIVEKVYFRDKFLDLLKFKKLWTWMQTHMTAQLADLVDTLQSNILAAYEARKLPTIDDPEVYDWAGLVRWSMRICKYPEFPLPLYREALAQFGVDESHYSTVDRVSWYSKKIADATRTHLQLQLSFVTPLHEKQSQGHAIDDNILKARSWTRANIATVQSQYDANQAHEKLKVLGEDTLIKVVSDYVQEEHLKMRKLKRQLPGRNYTFTKKFAKLYKRPFELEDFMVAITVKKELDTAFSDEDSEKRFYSISSCEEDGSIMAIMSLVADGKVKLIPRLPPVNDEFGAPLPRLSKWGFCEGDYIHRAIDRNRLSWETHVVPTSGYQFGSPLHPLPSPAADWPSLPEPPLPGKHDANALLPIWSSIDGQTVTWPWWYRILNLVLQPLFLQPGATAIDVFSHCAEHTTELFEVELVLGWLDSVGAIFKIIGGGYQASSHFWAAFGDRLLDTEDDWFGEHVKRRNKITTKQQWRDKYNLRYSKMQTSSLQAGGNEREQSSRKTRGGSNAMSQRISGNAKAQYSIIQQALLEPVPEEDGEAIQETGVGRQTPTTAQEATSGELQMPDAANTAVQDELLDPLFLSEDANAVIQEEVSHALPAPDVANTPVQDQDVDMVDADADMNAEGEDEDAEGEIDDAMY</sequence>
<comment type="subcellular location">
    <subcellularLocation>
        <location evidence="1">Nucleus</location>
    </subcellularLocation>
</comment>
<dbReference type="PANTHER" id="PTHR15180">
    <property type="entry name" value="GENERAL TRANSCRIPTION FACTOR 3C POLYPEPTIDE 1"/>
    <property type="match status" value="1"/>
</dbReference>
<feature type="region of interest" description="Disordered" evidence="6">
    <location>
        <begin position="148"/>
        <end position="172"/>
    </location>
</feature>
<feature type="region of interest" description="Disordered" evidence="6">
    <location>
        <begin position="111"/>
        <end position="132"/>
    </location>
</feature>
<organism evidence="9 10">
    <name type="scientific">Ophiobolus disseminans</name>
    <dbReference type="NCBI Taxonomy" id="1469910"/>
    <lineage>
        <taxon>Eukaryota</taxon>
        <taxon>Fungi</taxon>
        <taxon>Dikarya</taxon>
        <taxon>Ascomycota</taxon>
        <taxon>Pezizomycotina</taxon>
        <taxon>Dothideomycetes</taxon>
        <taxon>Pleosporomycetidae</taxon>
        <taxon>Pleosporales</taxon>
        <taxon>Pleosporineae</taxon>
        <taxon>Phaeosphaeriaceae</taxon>
        <taxon>Ophiobolus</taxon>
    </lineage>
</organism>
<evidence type="ECO:0000256" key="2">
    <source>
        <dbReference type="ARBA" id="ARBA00022553"/>
    </source>
</evidence>
<feature type="compositionally biased region" description="Polar residues" evidence="6">
    <location>
        <begin position="984"/>
        <end position="1005"/>
    </location>
</feature>
<dbReference type="GO" id="GO:0042791">
    <property type="term" value="P:5S class rRNA transcription by RNA polymerase III"/>
    <property type="evidence" value="ECO:0007669"/>
    <property type="project" value="TreeGrafter"/>
</dbReference>
<feature type="domain" description="B-block binding subunit of TFIIIC" evidence="7">
    <location>
        <begin position="234"/>
        <end position="302"/>
    </location>
</feature>
<feature type="region of interest" description="Disordered" evidence="6">
    <location>
        <begin position="1504"/>
        <end position="1558"/>
    </location>
</feature>
<feature type="compositionally biased region" description="Basic and acidic residues" evidence="6">
    <location>
        <begin position="1437"/>
        <end position="1465"/>
    </location>
</feature>
<feature type="region of interest" description="Disordered" evidence="6">
    <location>
        <begin position="2317"/>
        <end position="2343"/>
    </location>
</feature>
<feature type="compositionally biased region" description="Acidic residues" evidence="6">
    <location>
        <begin position="1547"/>
        <end position="1558"/>
    </location>
</feature>
<dbReference type="InterPro" id="IPR044210">
    <property type="entry name" value="Tfc3-like"/>
</dbReference>
<dbReference type="InterPro" id="IPR046488">
    <property type="entry name" value="Sfc3/Tfc3_C"/>
</dbReference>
<evidence type="ECO:0000259" key="8">
    <source>
        <dbReference type="Pfam" id="PF20222"/>
    </source>
</evidence>
<feature type="compositionally biased region" description="Basic and acidic residues" evidence="6">
    <location>
        <begin position="655"/>
        <end position="666"/>
    </location>
</feature>
<feature type="compositionally biased region" description="Polar residues" evidence="6">
    <location>
        <begin position="2329"/>
        <end position="2343"/>
    </location>
</feature>
<proteinExistence type="predicted"/>
<keyword evidence="3" id="KW-0238">DNA-binding</keyword>
<dbReference type="GO" id="GO:0006384">
    <property type="term" value="P:transcription initiation at RNA polymerase III promoter"/>
    <property type="evidence" value="ECO:0007669"/>
    <property type="project" value="InterPro"/>
</dbReference>